<evidence type="ECO:0000256" key="2">
    <source>
        <dbReference type="SAM" id="SignalP"/>
    </source>
</evidence>
<feature type="signal peptide" evidence="2">
    <location>
        <begin position="1"/>
        <end position="19"/>
    </location>
</feature>
<feature type="chain" id="PRO_5044796186" description="Inosine/uridine-preferring nucleoside hydrolase domain-containing protein" evidence="2">
    <location>
        <begin position="20"/>
        <end position="155"/>
    </location>
</feature>
<dbReference type="InterPro" id="IPR001910">
    <property type="entry name" value="Inosine/uridine_hydrolase_dom"/>
</dbReference>
<evidence type="ECO:0000256" key="1">
    <source>
        <dbReference type="ARBA" id="ARBA00009176"/>
    </source>
</evidence>
<sequence length="155" mass="17111">MNFKIILALLGILIPDIHAVHDRLKLLIDTDAGSDDAVALMLALKASDMVDVVAITCTYGNTVEENVEKNVLKILTIAGRTDVPVYSGSKKPLKSYSYKPTNFFGIDGMGDTEFAKEVTAEVDRSMTAPEAMSYYAQLFPSIPLFRVLLVYRNFI</sequence>
<reference evidence="4 5" key="1">
    <citation type="journal article" date="2024" name="bioRxiv">
        <title>A reference genome for Trichogramma kaykai: A tiny desert-dwelling parasitoid wasp with competing sex-ratio distorters.</title>
        <authorList>
            <person name="Culotta J."/>
            <person name="Lindsey A.R."/>
        </authorList>
    </citation>
    <scope>NUCLEOTIDE SEQUENCE [LARGE SCALE GENOMIC DNA]</scope>
    <source>
        <strain evidence="4 5">KSX58</strain>
    </source>
</reference>
<keyword evidence="5" id="KW-1185">Reference proteome</keyword>
<organism evidence="4 5">
    <name type="scientific">Trichogramma kaykai</name>
    <dbReference type="NCBI Taxonomy" id="54128"/>
    <lineage>
        <taxon>Eukaryota</taxon>
        <taxon>Metazoa</taxon>
        <taxon>Ecdysozoa</taxon>
        <taxon>Arthropoda</taxon>
        <taxon>Hexapoda</taxon>
        <taxon>Insecta</taxon>
        <taxon>Pterygota</taxon>
        <taxon>Neoptera</taxon>
        <taxon>Endopterygota</taxon>
        <taxon>Hymenoptera</taxon>
        <taxon>Apocrita</taxon>
        <taxon>Proctotrupomorpha</taxon>
        <taxon>Chalcidoidea</taxon>
        <taxon>Trichogrammatidae</taxon>
        <taxon>Trichogramma</taxon>
    </lineage>
</organism>
<dbReference type="AlphaFoldDB" id="A0ABD2XP13"/>
<accession>A0ABD2XP13</accession>
<dbReference type="PANTHER" id="PTHR46190">
    <property type="entry name" value="SI:CH211-201H21.5-RELATED"/>
    <property type="match status" value="1"/>
</dbReference>
<dbReference type="Gene3D" id="3.90.245.10">
    <property type="entry name" value="Ribonucleoside hydrolase-like"/>
    <property type="match status" value="1"/>
</dbReference>
<comment type="caution">
    <text evidence="4">The sequence shown here is derived from an EMBL/GenBank/DDBJ whole genome shotgun (WGS) entry which is preliminary data.</text>
</comment>
<dbReference type="Proteomes" id="UP001627154">
    <property type="component" value="Unassembled WGS sequence"/>
</dbReference>
<proteinExistence type="inferred from homology"/>
<name>A0ABD2XP13_9HYME</name>
<dbReference type="PANTHER" id="PTHR46190:SF1">
    <property type="entry name" value="SI:CH211-201H21.5"/>
    <property type="match status" value="1"/>
</dbReference>
<dbReference type="EMBL" id="JBJJXI010000014">
    <property type="protein sequence ID" value="KAL3407198.1"/>
    <property type="molecule type" value="Genomic_DNA"/>
</dbReference>
<protein>
    <recommendedName>
        <fullName evidence="3">Inosine/uridine-preferring nucleoside hydrolase domain-containing protein</fullName>
    </recommendedName>
</protein>
<comment type="similarity">
    <text evidence="1">Belongs to the IUNH family.</text>
</comment>
<dbReference type="InterPro" id="IPR036452">
    <property type="entry name" value="Ribo_hydro-like"/>
</dbReference>
<evidence type="ECO:0000259" key="3">
    <source>
        <dbReference type="Pfam" id="PF01156"/>
    </source>
</evidence>
<feature type="domain" description="Inosine/uridine-preferring nucleoside hydrolase" evidence="3">
    <location>
        <begin position="26"/>
        <end position="124"/>
    </location>
</feature>
<dbReference type="Pfam" id="PF01156">
    <property type="entry name" value="IU_nuc_hydro"/>
    <property type="match status" value="1"/>
</dbReference>
<gene>
    <name evidence="4" type="ORF">TKK_000667</name>
</gene>
<evidence type="ECO:0000313" key="4">
    <source>
        <dbReference type="EMBL" id="KAL3407198.1"/>
    </source>
</evidence>
<dbReference type="InterPro" id="IPR052775">
    <property type="entry name" value="IUN_hydrolase"/>
</dbReference>
<dbReference type="GO" id="GO:0016799">
    <property type="term" value="F:hydrolase activity, hydrolyzing N-glycosyl compounds"/>
    <property type="evidence" value="ECO:0007669"/>
    <property type="project" value="UniProtKB-ARBA"/>
</dbReference>
<keyword evidence="2" id="KW-0732">Signal</keyword>
<dbReference type="SUPFAM" id="SSF53590">
    <property type="entry name" value="Nucleoside hydrolase"/>
    <property type="match status" value="1"/>
</dbReference>
<evidence type="ECO:0000313" key="5">
    <source>
        <dbReference type="Proteomes" id="UP001627154"/>
    </source>
</evidence>